<feature type="chain" id="PRO_5002475559" description="YHYH domain-containing protein" evidence="2">
    <location>
        <begin position="28"/>
        <end position="363"/>
    </location>
</feature>
<dbReference type="EMBL" id="JXYA01000065">
    <property type="protein sequence ID" value="KJZ05671.1"/>
    <property type="molecule type" value="Genomic_DNA"/>
</dbReference>
<feature type="compositionally biased region" description="Low complexity" evidence="1">
    <location>
        <begin position="48"/>
        <end position="64"/>
    </location>
</feature>
<dbReference type="Pfam" id="PF14240">
    <property type="entry name" value="YHYH"/>
    <property type="match status" value="1"/>
</dbReference>
<proteinExistence type="predicted"/>
<evidence type="ECO:0000313" key="5">
    <source>
        <dbReference type="Proteomes" id="UP000033452"/>
    </source>
</evidence>
<sequence length="363" mass="38165">MNTVHKRTMLATWVSVLLLSACGSGGGSDTQAQSNSLSAETNSTNTGSATQSDSTADTSSDNNAPSDDTNTEETESGANTDTGTALTSGSTDGVLCDYFYNEFNDSASVQMTSNADWSCTGSTRQLTANGIPDHETGTFPNPGNPNTISETAVSVSYTLTPEQTDTASTLGGPRGATGYVLNGVKIDANTAGSCDDSGNSCSLVGNTGNWHIEALGQTSFDFGTDDNNAHVQPNGAYHYHGMPEGFIALRGGDNTSMTLIGWAADGFPIYARNGYSDAQDATSSLKAMTGSYQLVENVSSNRPSTSVYALGTFAQDWEYVSGSGDLDECNGRYGVTPEFPQGIYHYYATDTYPYFQRCVKGQL</sequence>
<feature type="region of interest" description="Disordered" evidence="1">
    <location>
        <begin position="126"/>
        <end position="146"/>
    </location>
</feature>
<protein>
    <recommendedName>
        <fullName evidence="3">YHYH domain-containing protein</fullName>
    </recommendedName>
</protein>
<accession>A0A0F4QDA6</accession>
<gene>
    <name evidence="4" type="ORF">TW77_22385</name>
</gene>
<dbReference type="RefSeq" id="WP_046007193.1">
    <property type="nucleotide sequence ID" value="NZ_JXYA01000065.1"/>
</dbReference>
<feature type="compositionally biased region" description="Polar residues" evidence="1">
    <location>
        <begin position="29"/>
        <end position="47"/>
    </location>
</feature>
<feature type="compositionally biased region" description="Polar residues" evidence="1">
    <location>
        <begin position="76"/>
        <end position="87"/>
    </location>
</feature>
<reference evidence="4 5" key="1">
    <citation type="journal article" date="2015" name="BMC Genomics">
        <title>Genome mining reveals unlocked bioactive potential of marine Gram-negative bacteria.</title>
        <authorList>
            <person name="Machado H."/>
            <person name="Sonnenschein E.C."/>
            <person name="Melchiorsen J."/>
            <person name="Gram L."/>
        </authorList>
    </citation>
    <scope>NUCLEOTIDE SEQUENCE [LARGE SCALE GENOMIC DNA]</scope>
    <source>
        <strain evidence="4 5">S2471</strain>
    </source>
</reference>
<feature type="domain" description="YHYH" evidence="3">
    <location>
        <begin position="157"/>
        <end position="361"/>
    </location>
</feature>
<dbReference type="InterPro" id="IPR025924">
    <property type="entry name" value="YHYH_dom"/>
</dbReference>
<evidence type="ECO:0000259" key="3">
    <source>
        <dbReference type="Pfam" id="PF14240"/>
    </source>
</evidence>
<organism evidence="4 5">
    <name type="scientific">Pseudoalteromonas rubra</name>
    <dbReference type="NCBI Taxonomy" id="43658"/>
    <lineage>
        <taxon>Bacteria</taxon>
        <taxon>Pseudomonadati</taxon>
        <taxon>Pseudomonadota</taxon>
        <taxon>Gammaproteobacteria</taxon>
        <taxon>Alteromonadales</taxon>
        <taxon>Pseudoalteromonadaceae</taxon>
        <taxon>Pseudoalteromonas</taxon>
    </lineage>
</organism>
<feature type="region of interest" description="Disordered" evidence="1">
    <location>
        <begin position="28"/>
        <end position="87"/>
    </location>
</feature>
<comment type="caution">
    <text evidence="4">The sequence shown here is derived from an EMBL/GenBank/DDBJ whole genome shotgun (WGS) entry which is preliminary data.</text>
</comment>
<keyword evidence="2" id="KW-0732">Signal</keyword>
<dbReference type="PATRIC" id="fig|43658.5.peg.4720"/>
<keyword evidence="5" id="KW-1185">Reference proteome</keyword>
<dbReference type="Proteomes" id="UP000033452">
    <property type="component" value="Unassembled WGS sequence"/>
</dbReference>
<name>A0A0F4QDA6_9GAMM</name>
<evidence type="ECO:0000313" key="4">
    <source>
        <dbReference type="EMBL" id="KJZ05671.1"/>
    </source>
</evidence>
<dbReference type="PROSITE" id="PS51257">
    <property type="entry name" value="PROKAR_LIPOPROTEIN"/>
    <property type="match status" value="1"/>
</dbReference>
<dbReference type="AlphaFoldDB" id="A0A0F4QDA6"/>
<evidence type="ECO:0000256" key="1">
    <source>
        <dbReference type="SAM" id="MobiDB-lite"/>
    </source>
</evidence>
<feature type="signal peptide" evidence="2">
    <location>
        <begin position="1"/>
        <end position="27"/>
    </location>
</feature>
<evidence type="ECO:0000256" key="2">
    <source>
        <dbReference type="SAM" id="SignalP"/>
    </source>
</evidence>